<dbReference type="RefSeq" id="WP_211952400.1">
    <property type="nucleotide sequence ID" value="NZ_CAJPVI010000005.1"/>
</dbReference>
<dbReference type="Pfam" id="PF08242">
    <property type="entry name" value="Methyltransf_12"/>
    <property type="match status" value="1"/>
</dbReference>
<proteinExistence type="predicted"/>
<accession>A0ABN7PX24</accession>
<gene>
    <name evidence="2" type="ORF">LMG26411_01211</name>
</gene>
<keyword evidence="3" id="KW-1185">Reference proteome</keyword>
<dbReference type="Gene3D" id="3.40.50.150">
    <property type="entry name" value="Vaccinia Virus protein VP39"/>
    <property type="match status" value="1"/>
</dbReference>
<dbReference type="Proteomes" id="UP000672657">
    <property type="component" value="Unassembled WGS sequence"/>
</dbReference>
<reference evidence="2 3" key="1">
    <citation type="submission" date="2021-03" db="EMBL/GenBank/DDBJ databases">
        <authorList>
            <person name="Peeters C."/>
        </authorList>
    </citation>
    <scope>NUCLEOTIDE SEQUENCE [LARGE SCALE GENOMIC DNA]</scope>
    <source>
        <strain evidence="2 3">LMG 26411</strain>
    </source>
</reference>
<dbReference type="SUPFAM" id="SSF53335">
    <property type="entry name" value="S-adenosyl-L-methionine-dependent methyltransferases"/>
    <property type="match status" value="1"/>
</dbReference>
<dbReference type="CDD" id="cd02440">
    <property type="entry name" value="AdoMet_MTases"/>
    <property type="match status" value="1"/>
</dbReference>
<evidence type="ECO:0000313" key="2">
    <source>
        <dbReference type="EMBL" id="CAG2136201.1"/>
    </source>
</evidence>
<comment type="caution">
    <text evidence="2">The sequence shown here is derived from an EMBL/GenBank/DDBJ whole genome shotgun (WGS) entry which is preliminary data.</text>
</comment>
<evidence type="ECO:0000259" key="1">
    <source>
        <dbReference type="Pfam" id="PF08242"/>
    </source>
</evidence>
<feature type="domain" description="Methyltransferase type 12" evidence="1">
    <location>
        <begin position="104"/>
        <end position="185"/>
    </location>
</feature>
<dbReference type="InterPro" id="IPR029063">
    <property type="entry name" value="SAM-dependent_MTases_sf"/>
</dbReference>
<dbReference type="InterPro" id="IPR013217">
    <property type="entry name" value="Methyltransf_12"/>
</dbReference>
<organism evidence="2 3">
    <name type="scientific">Cupriavidus numazuensis</name>
    <dbReference type="NCBI Taxonomy" id="221992"/>
    <lineage>
        <taxon>Bacteria</taxon>
        <taxon>Pseudomonadati</taxon>
        <taxon>Pseudomonadota</taxon>
        <taxon>Betaproteobacteria</taxon>
        <taxon>Burkholderiales</taxon>
        <taxon>Burkholderiaceae</taxon>
        <taxon>Cupriavidus</taxon>
    </lineage>
</organism>
<sequence>MTTAASSPRSVLAQRVKQRLKPFMPSWILKFHRDRAIRKEGSLYEGKSLGEVFTHVYKTGAWGVAEDQSGFYSGSSSHDPKIVEPYVKAVTEYLKALPERPAVVDLGCGDFNVGKRIRAECGRYMACDVVDAAIQSNRTRFSHLDVDFRCVDITTDPLPPGDIVFLRQVLDHLDNARIASVLSKLGPYKVLILTEYLPHSSDFTPNLDKAIGSHLRLFGPVPSGLVLTAPPFNLKVSSARILCEVPDSGGVIRTIAYELTGR</sequence>
<evidence type="ECO:0000313" key="3">
    <source>
        <dbReference type="Proteomes" id="UP000672657"/>
    </source>
</evidence>
<name>A0ABN7PX24_9BURK</name>
<dbReference type="EMBL" id="CAJPVI010000005">
    <property type="protein sequence ID" value="CAG2136201.1"/>
    <property type="molecule type" value="Genomic_DNA"/>
</dbReference>
<protein>
    <recommendedName>
        <fullName evidence="1">Methyltransferase type 12 domain-containing protein</fullName>
    </recommendedName>
</protein>